<evidence type="ECO:0000313" key="8">
    <source>
        <dbReference type="Proteomes" id="UP000019772"/>
    </source>
</evidence>
<evidence type="ECO:0000256" key="3">
    <source>
        <dbReference type="ARBA" id="ARBA00022692"/>
    </source>
</evidence>
<keyword evidence="5 6" id="KW-0472">Membrane</keyword>
<sequence>MTMEWFKHFFADLTVRRFGILLLVCLLLYGIRDMLNLVLLTFLIAYIMNSFQVLLSRRIGRYVRVNSKVIIIILYVVMISTLVTALVHYLPKIFVQVRQLTNFLIALTPENIPQNEIVQYLFKTVKGLNYEKYMTNGLDYITTIGNWGTTFVLSIILSFVFILEKNRIVAFTSRMKQSKVAWFYNELEYFGNKFALSFGKVIEAQILIAMFNTIFTVIGLIILGFPYLFALGVMIFLLSLIPVAGFLISLIPLCIIGYNIGGLVMVIYVLAMIAVLHFIEGYFLNPKLMSSKMNLPMFYTFIVLLFSEHYLGVWGLILGIPIFVFVLDILEIKRANAEAELPADPLKKR</sequence>
<dbReference type="Pfam" id="PF01594">
    <property type="entry name" value="AI-2E_transport"/>
    <property type="match status" value="1"/>
</dbReference>
<comment type="subcellular location">
    <subcellularLocation>
        <location evidence="1">Membrane</location>
        <topology evidence="1">Multi-pass membrane protein</topology>
    </subcellularLocation>
</comment>
<name>X4ZCE3_9BACL</name>
<evidence type="ECO:0000256" key="1">
    <source>
        <dbReference type="ARBA" id="ARBA00004141"/>
    </source>
</evidence>
<feature type="transmembrane region" description="Helical" evidence="6">
    <location>
        <begin position="235"/>
        <end position="256"/>
    </location>
</feature>
<dbReference type="EMBL" id="CP004078">
    <property type="protein sequence ID" value="AHV95187.1"/>
    <property type="molecule type" value="Genomic_DNA"/>
</dbReference>
<comment type="similarity">
    <text evidence="2">Belongs to the autoinducer-2 exporter (AI-2E) (TC 2.A.86) family.</text>
</comment>
<feature type="transmembrane region" description="Helical" evidence="6">
    <location>
        <begin position="296"/>
        <end position="327"/>
    </location>
</feature>
<accession>X4ZCE3</accession>
<organism evidence="7 8">
    <name type="scientific">Paenibacillus sabinae T27</name>
    <dbReference type="NCBI Taxonomy" id="1268072"/>
    <lineage>
        <taxon>Bacteria</taxon>
        <taxon>Bacillati</taxon>
        <taxon>Bacillota</taxon>
        <taxon>Bacilli</taxon>
        <taxon>Bacillales</taxon>
        <taxon>Paenibacillaceae</taxon>
        <taxon>Paenibacillus</taxon>
    </lineage>
</organism>
<dbReference type="eggNOG" id="COG0628">
    <property type="taxonomic scope" value="Bacteria"/>
</dbReference>
<feature type="transmembrane region" description="Helical" evidence="6">
    <location>
        <begin position="144"/>
        <end position="163"/>
    </location>
</feature>
<evidence type="ECO:0008006" key="9">
    <source>
        <dbReference type="Google" id="ProtNLM"/>
    </source>
</evidence>
<feature type="transmembrane region" description="Helical" evidence="6">
    <location>
        <begin position="69"/>
        <end position="90"/>
    </location>
</feature>
<keyword evidence="4 6" id="KW-1133">Transmembrane helix</keyword>
<dbReference type="PANTHER" id="PTHR21716">
    <property type="entry name" value="TRANSMEMBRANE PROTEIN"/>
    <property type="match status" value="1"/>
</dbReference>
<feature type="transmembrane region" description="Helical" evidence="6">
    <location>
        <begin position="263"/>
        <end position="284"/>
    </location>
</feature>
<dbReference type="GO" id="GO:0016020">
    <property type="term" value="C:membrane"/>
    <property type="evidence" value="ECO:0007669"/>
    <property type="project" value="UniProtKB-SubCell"/>
</dbReference>
<evidence type="ECO:0000256" key="6">
    <source>
        <dbReference type="SAM" id="Phobius"/>
    </source>
</evidence>
<dbReference type="HOGENOM" id="CLU_053149_0_0_9"/>
<dbReference type="GO" id="GO:0055085">
    <property type="term" value="P:transmembrane transport"/>
    <property type="evidence" value="ECO:0007669"/>
    <property type="project" value="TreeGrafter"/>
</dbReference>
<dbReference type="InterPro" id="IPR002549">
    <property type="entry name" value="AI-2E-like"/>
</dbReference>
<dbReference type="PANTHER" id="PTHR21716:SF62">
    <property type="entry name" value="TRANSPORT PROTEIN YDBI-RELATED"/>
    <property type="match status" value="1"/>
</dbReference>
<protein>
    <recommendedName>
        <fullName evidence="9">Permease</fullName>
    </recommendedName>
</protein>
<keyword evidence="3 6" id="KW-0812">Transmembrane</keyword>
<evidence type="ECO:0000256" key="5">
    <source>
        <dbReference type="ARBA" id="ARBA00023136"/>
    </source>
</evidence>
<reference evidence="7 8" key="1">
    <citation type="journal article" date="2014" name="PLoS Genet.">
        <title>Comparative Genomic Analysis of N2-Fixing and Non-N2-Fixing Paenibacillus spp.: Organization, Evolution and Expression of the Nitrogen Fixation Genes.</title>
        <authorList>
            <person name="Xie J.B."/>
            <person name="Du Z."/>
            <person name="Bai L."/>
            <person name="Tian C."/>
            <person name="Zhang Y."/>
            <person name="Xie J.Y."/>
            <person name="Wang T."/>
            <person name="Liu X."/>
            <person name="Chen X."/>
            <person name="Cheng Q."/>
            <person name="Chen S."/>
            <person name="Li J."/>
        </authorList>
    </citation>
    <scope>NUCLEOTIDE SEQUENCE [LARGE SCALE GENOMIC DNA]</scope>
    <source>
        <strain evidence="7 8">T27</strain>
    </source>
</reference>
<feature type="transmembrane region" description="Helical" evidence="6">
    <location>
        <begin position="20"/>
        <end position="48"/>
    </location>
</feature>
<evidence type="ECO:0000256" key="2">
    <source>
        <dbReference type="ARBA" id="ARBA00009773"/>
    </source>
</evidence>
<gene>
    <name evidence="7" type="ORF">PSAB_01245</name>
</gene>
<evidence type="ECO:0000256" key="4">
    <source>
        <dbReference type="ARBA" id="ARBA00022989"/>
    </source>
</evidence>
<evidence type="ECO:0000313" key="7">
    <source>
        <dbReference type="EMBL" id="AHV95187.1"/>
    </source>
</evidence>
<proteinExistence type="inferred from homology"/>
<dbReference type="STRING" id="1268072.PSAB_01245"/>
<feature type="transmembrane region" description="Helical" evidence="6">
    <location>
        <begin position="206"/>
        <end position="229"/>
    </location>
</feature>
<dbReference type="AlphaFoldDB" id="X4ZCE3"/>
<dbReference type="PATRIC" id="fig|1268072.3.peg.263"/>
<keyword evidence="8" id="KW-1185">Reference proteome</keyword>
<dbReference type="Proteomes" id="UP000019772">
    <property type="component" value="Chromosome"/>
</dbReference>
<dbReference type="KEGG" id="psab:PSAB_01245"/>